<protein>
    <submittedName>
        <fullName evidence="1">Uncharacterized protein</fullName>
    </submittedName>
</protein>
<reference evidence="1 2" key="1">
    <citation type="submission" date="2024-06" db="EMBL/GenBank/DDBJ databases">
        <title>Genomic Encyclopedia of Type Strains, Phase IV (KMG-IV): sequencing the most valuable type-strain genomes for metagenomic binning, comparative biology and taxonomic classification.</title>
        <authorList>
            <person name="Goeker M."/>
        </authorList>
    </citation>
    <scope>NUCLEOTIDE SEQUENCE [LARGE SCALE GENOMIC DNA]</scope>
    <source>
        <strain evidence="1 2">DSM 27865</strain>
    </source>
</reference>
<name>A0ABV2N699_9HYPH</name>
<evidence type="ECO:0000313" key="2">
    <source>
        <dbReference type="Proteomes" id="UP001549076"/>
    </source>
</evidence>
<dbReference type="Proteomes" id="UP001549076">
    <property type="component" value="Unassembled WGS sequence"/>
</dbReference>
<dbReference type="RefSeq" id="WP_354199018.1">
    <property type="nucleotide sequence ID" value="NZ_JBEPML010000023.1"/>
</dbReference>
<accession>A0ABV2N699</accession>
<keyword evidence="2" id="KW-1185">Reference proteome</keyword>
<organism evidence="1 2">
    <name type="scientific">Aquamicrobium terrae</name>
    <dbReference type="NCBI Taxonomy" id="1324945"/>
    <lineage>
        <taxon>Bacteria</taxon>
        <taxon>Pseudomonadati</taxon>
        <taxon>Pseudomonadota</taxon>
        <taxon>Alphaproteobacteria</taxon>
        <taxon>Hyphomicrobiales</taxon>
        <taxon>Phyllobacteriaceae</taxon>
        <taxon>Aquamicrobium</taxon>
    </lineage>
</organism>
<dbReference type="EMBL" id="JBEPML010000023">
    <property type="protein sequence ID" value="MET3794343.1"/>
    <property type="molecule type" value="Genomic_DNA"/>
</dbReference>
<proteinExistence type="predicted"/>
<evidence type="ECO:0000313" key="1">
    <source>
        <dbReference type="EMBL" id="MET3794343.1"/>
    </source>
</evidence>
<comment type="caution">
    <text evidence="1">The sequence shown here is derived from an EMBL/GenBank/DDBJ whole genome shotgun (WGS) entry which is preliminary data.</text>
</comment>
<sequence length="56" mass="5440">MAGLVAELPGWPGLAVVGGSHGLVEIGGVAFDDGGVANRVSSMIVTRATSPSSTST</sequence>
<gene>
    <name evidence="1" type="ORF">ABID37_004583</name>
</gene>